<organism evidence="2 4">
    <name type="scientific">Cucumis melo var. makuwa</name>
    <name type="common">Oriental melon</name>
    <dbReference type="NCBI Taxonomy" id="1194695"/>
    <lineage>
        <taxon>Eukaryota</taxon>
        <taxon>Viridiplantae</taxon>
        <taxon>Streptophyta</taxon>
        <taxon>Embryophyta</taxon>
        <taxon>Tracheophyta</taxon>
        <taxon>Spermatophyta</taxon>
        <taxon>Magnoliopsida</taxon>
        <taxon>eudicotyledons</taxon>
        <taxon>Gunneridae</taxon>
        <taxon>Pentapetalae</taxon>
        <taxon>rosids</taxon>
        <taxon>fabids</taxon>
        <taxon>Cucurbitales</taxon>
        <taxon>Cucurbitaceae</taxon>
        <taxon>Benincaseae</taxon>
        <taxon>Cucumis</taxon>
    </lineage>
</organism>
<dbReference type="Proteomes" id="UP000321947">
    <property type="component" value="Unassembled WGS sequence"/>
</dbReference>
<dbReference type="InterPro" id="IPR046796">
    <property type="entry name" value="Transposase_32_dom"/>
</dbReference>
<evidence type="ECO:0000313" key="3">
    <source>
        <dbReference type="EMBL" id="TYK03207.1"/>
    </source>
</evidence>
<dbReference type="EMBL" id="SSTD01015292">
    <property type="protein sequence ID" value="TYK03207.1"/>
    <property type="molecule type" value="Genomic_DNA"/>
</dbReference>
<dbReference type="Proteomes" id="UP000321393">
    <property type="component" value="Unassembled WGS sequence"/>
</dbReference>
<comment type="caution">
    <text evidence="2">The sequence shown here is derived from an EMBL/GenBank/DDBJ whole genome shotgun (WGS) entry which is preliminary data.</text>
</comment>
<protein>
    <recommendedName>
        <fullName evidence="1">Putative plant transposon protein domain-containing protein</fullName>
    </recommendedName>
</protein>
<dbReference type="Pfam" id="PF20167">
    <property type="entry name" value="Transposase_32"/>
    <property type="match status" value="1"/>
</dbReference>
<evidence type="ECO:0000313" key="5">
    <source>
        <dbReference type="Proteomes" id="UP000321947"/>
    </source>
</evidence>
<accession>A0A5A7TZX3</accession>
<feature type="domain" description="Putative plant transposon protein" evidence="1">
    <location>
        <begin position="257"/>
        <end position="358"/>
    </location>
</feature>
<dbReference type="EMBL" id="SSTE01013576">
    <property type="protein sequence ID" value="KAA0046945.1"/>
    <property type="molecule type" value="Genomic_DNA"/>
</dbReference>
<evidence type="ECO:0000313" key="2">
    <source>
        <dbReference type="EMBL" id="KAA0046945.1"/>
    </source>
</evidence>
<dbReference type="AlphaFoldDB" id="A0A5A7TZX3"/>
<name>A0A5A7TZX3_CUCMM</name>
<evidence type="ECO:0000313" key="4">
    <source>
        <dbReference type="Proteomes" id="UP000321393"/>
    </source>
</evidence>
<evidence type="ECO:0000259" key="1">
    <source>
        <dbReference type="Pfam" id="PF20167"/>
    </source>
</evidence>
<gene>
    <name evidence="3" type="ORF">E5676_scaffold298G00150</name>
    <name evidence="2" type="ORF">E6C27_scaffold230G001190</name>
</gene>
<reference evidence="4 5" key="1">
    <citation type="submission" date="2019-08" db="EMBL/GenBank/DDBJ databases">
        <title>Draft genome sequences of two oriental melons (Cucumis melo L. var makuwa).</title>
        <authorList>
            <person name="Kwon S.-Y."/>
        </authorList>
    </citation>
    <scope>NUCLEOTIDE SEQUENCE [LARGE SCALE GENOMIC DNA]</scope>
    <source>
        <strain evidence="5">cv. Chang Bougi</strain>
        <strain evidence="4">cv. SW 3</strain>
        <tissue evidence="2">Leaf</tissue>
    </source>
</reference>
<proteinExistence type="predicted"/>
<sequence length="424" mass="48007">MVSSRNKQYWLTLPKMNPSKSSNQPLSKPLRIKMILPHNPLRWLKRLHEIIQSSSSKQSLFKHDATTVVLSMNASPSLSRVVPTNEYDSSYDDAVAVVFIIRCKFWASVATKSYMEESSKKSQVTKMSAAEAIYHQLFDTNQGMHDSESSSRARQFAIPQVNTDHTSPRKIVHSVIDHLSKEFRGPSEPVCSLPRHGQRVVTIKASHHKLPPNVPSVPIDGISFHSKECFFKWKYVIQHRLAGESMIFGQHRSFAVVIDLISKEGMTRTVMVQTWPTDGQFSTIKLTVKYAILHKIGIANLLPSKHMAIISIALAQLIYEISTATFVDVGELIFQQILSHVDTYSINIPLCFSWLITRDYMPLIFRLHFSHLDKVLLEESRSLSVSLKDIQKVVTTLTGRRTVVESVLIALWAHIVASQEPLDP</sequence>